<evidence type="ECO:0000256" key="4">
    <source>
        <dbReference type="SAM" id="Phobius"/>
    </source>
</evidence>
<evidence type="ECO:0000313" key="6">
    <source>
        <dbReference type="EMBL" id="AWN37265.1"/>
    </source>
</evidence>
<dbReference type="OrthoDB" id="146345at2"/>
<dbReference type="SUPFAM" id="SSF103473">
    <property type="entry name" value="MFS general substrate transporter"/>
    <property type="match status" value="1"/>
</dbReference>
<dbReference type="PROSITE" id="PS50850">
    <property type="entry name" value="MFS"/>
    <property type="match status" value="1"/>
</dbReference>
<feature type="transmembrane region" description="Helical" evidence="4">
    <location>
        <begin position="404"/>
        <end position="423"/>
    </location>
</feature>
<keyword evidence="2 4" id="KW-1133">Transmembrane helix</keyword>
<dbReference type="PANTHER" id="PTHR11360">
    <property type="entry name" value="MONOCARBOXYLATE TRANSPORTER"/>
    <property type="match status" value="1"/>
</dbReference>
<sequence>MAAQIPTRGPAELPHPPPHRLHYAWVMAGVTFVVLLIGAGIRATPGILIVPLEREFGWSTATIAAAVAVNIFLYGMIGPFAVAIIERFGLRRSVASALLLLAAGTAATIFMQASWQMVALWGVLVGSGSGMVANVLGATVAGRWFGRHRGLVVGLLTASSATGQLVFLPLLAHIVVDHGWRAVALTVAATALGLVPLVLLLMRDRPADLGLPRYGESVLQPAPKGGVNPARRALQGLAAGTRNRDFWLLAGTFFVCGASTNGLIGTHLIPACLDRGIPEVTAAGMLALMGICDLLGTTASGWLTDRVDPRKLLAWYYGLRGLSLIFLPQAFDGSLYGLSLFAVFYGLDWIATVPPTVALAGRSFGEENAALMFGWIAAAHQIGAACAAWAAGAVRTGTGDYTSAFVSAGFLCLVAAAMAMLIGRDAPRTEPVPA</sequence>
<feature type="domain" description="Major facilitator superfamily (MFS) profile" evidence="5">
    <location>
        <begin position="26"/>
        <end position="427"/>
    </location>
</feature>
<dbReference type="GO" id="GO:0022857">
    <property type="term" value="F:transmembrane transporter activity"/>
    <property type="evidence" value="ECO:0007669"/>
    <property type="project" value="InterPro"/>
</dbReference>
<feature type="transmembrane region" description="Helical" evidence="4">
    <location>
        <begin position="372"/>
        <end position="392"/>
    </location>
</feature>
<evidence type="ECO:0000256" key="2">
    <source>
        <dbReference type="ARBA" id="ARBA00022989"/>
    </source>
</evidence>
<proteinExistence type="predicted"/>
<dbReference type="Gene3D" id="1.20.1250.20">
    <property type="entry name" value="MFS general substrate transporter like domains"/>
    <property type="match status" value="2"/>
</dbReference>
<keyword evidence="7" id="KW-1185">Reference proteome</keyword>
<feature type="transmembrane region" description="Helical" evidence="4">
    <location>
        <begin position="94"/>
        <end position="113"/>
    </location>
</feature>
<feature type="transmembrane region" description="Helical" evidence="4">
    <location>
        <begin position="21"/>
        <end position="41"/>
    </location>
</feature>
<dbReference type="InterPro" id="IPR036259">
    <property type="entry name" value="MFS_trans_sf"/>
</dbReference>
<dbReference type="InterPro" id="IPR050327">
    <property type="entry name" value="Proton-linked_MCT"/>
</dbReference>
<dbReference type="Pfam" id="PF07690">
    <property type="entry name" value="MFS_1"/>
    <property type="match status" value="1"/>
</dbReference>
<reference evidence="6 7" key="1">
    <citation type="submission" date="2018-05" db="EMBL/GenBank/DDBJ databases">
        <title>Complete Genome Sequence of Methylobacterium sp. 17Sr1-43.</title>
        <authorList>
            <person name="Srinivasan S."/>
        </authorList>
    </citation>
    <scope>NUCLEOTIDE SEQUENCE [LARGE SCALE GENOMIC DNA]</scope>
    <source>
        <strain evidence="6 7">17Sr1-43</strain>
    </source>
</reference>
<dbReference type="EMBL" id="CP029551">
    <property type="protein sequence ID" value="AWN37265.1"/>
    <property type="molecule type" value="Genomic_DNA"/>
</dbReference>
<dbReference type="InterPro" id="IPR020846">
    <property type="entry name" value="MFS_dom"/>
</dbReference>
<feature type="transmembrane region" description="Helical" evidence="4">
    <location>
        <begin position="246"/>
        <end position="269"/>
    </location>
</feature>
<protein>
    <submittedName>
        <fullName evidence="6">MFS transporter</fullName>
    </submittedName>
</protein>
<feature type="transmembrane region" description="Helical" evidence="4">
    <location>
        <begin position="182"/>
        <end position="202"/>
    </location>
</feature>
<dbReference type="RefSeq" id="WP_109952344.1">
    <property type="nucleotide sequence ID" value="NZ_CP029551.1"/>
</dbReference>
<keyword evidence="3 4" id="KW-0472">Membrane</keyword>
<evidence type="ECO:0000313" key="7">
    <source>
        <dbReference type="Proteomes" id="UP000246058"/>
    </source>
</evidence>
<keyword evidence="1 4" id="KW-0812">Transmembrane</keyword>
<feature type="transmembrane region" description="Helical" evidence="4">
    <location>
        <begin position="281"/>
        <end position="302"/>
    </location>
</feature>
<organism evidence="6 7">
    <name type="scientific">Methylobacterium radiodurans</name>
    <dbReference type="NCBI Taxonomy" id="2202828"/>
    <lineage>
        <taxon>Bacteria</taxon>
        <taxon>Pseudomonadati</taxon>
        <taxon>Pseudomonadota</taxon>
        <taxon>Alphaproteobacteria</taxon>
        <taxon>Hyphomicrobiales</taxon>
        <taxon>Methylobacteriaceae</taxon>
        <taxon>Methylobacterium</taxon>
    </lineage>
</organism>
<name>A0A2U8VU96_9HYPH</name>
<evidence type="ECO:0000259" key="5">
    <source>
        <dbReference type="PROSITE" id="PS50850"/>
    </source>
</evidence>
<evidence type="ECO:0000256" key="1">
    <source>
        <dbReference type="ARBA" id="ARBA00022692"/>
    </source>
</evidence>
<dbReference type="PANTHER" id="PTHR11360:SF290">
    <property type="entry name" value="MONOCARBOXYLATE MFS PERMEASE"/>
    <property type="match status" value="1"/>
</dbReference>
<dbReference type="Proteomes" id="UP000246058">
    <property type="component" value="Chromosome"/>
</dbReference>
<feature type="transmembrane region" description="Helical" evidence="4">
    <location>
        <begin position="119"/>
        <end position="140"/>
    </location>
</feature>
<dbReference type="KEGG" id="meti:DK427_17295"/>
<evidence type="ECO:0000256" key="3">
    <source>
        <dbReference type="ARBA" id="ARBA00023136"/>
    </source>
</evidence>
<feature type="transmembrane region" description="Helical" evidence="4">
    <location>
        <begin position="61"/>
        <end position="82"/>
    </location>
</feature>
<accession>A0A2U8VU96</accession>
<dbReference type="AlphaFoldDB" id="A0A2U8VU96"/>
<dbReference type="CDD" id="cd17355">
    <property type="entry name" value="MFS_YcxA_like"/>
    <property type="match status" value="1"/>
</dbReference>
<dbReference type="InterPro" id="IPR011701">
    <property type="entry name" value="MFS"/>
</dbReference>
<feature type="transmembrane region" description="Helical" evidence="4">
    <location>
        <begin position="152"/>
        <end position="176"/>
    </location>
</feature>
<gene>
    <name evidence="6" type="ORF">DK427_17295</name>
</gene>